<keyword evidence="3" id="KW-1185">Reference proteome</keyword>
<reference evidence="2" key="1">
    <citation type="submission" date="2021-03" db="EMBL/GenBank/DDBJ databases">
        <title>Draft genome sequence of rust myrtle Austropuccinia psidii MF-1, a brazilian biotype.</title>
        <authorList>
            <person name="Quecine M.C."/>
            <person name="Pachon D.M.R."/>
            <person name="Bonatelli M.L."/>
            <person name="Correr F.H."/>
            <person name="Franceschini L.M."/>
            <person name="Leite T.F."/>
            <person name="Margarido G.R.A."/>
            <person name="Almeida C.A."/>
            <person name="Ferrarezi J.A."/>
            <person name="Labate C.A."/>
        </authorList>
    </citation>
    <scope>NUCLEOTIDE SEQUENCE</scope>
    <source>
        <strain evidence="2">MF-1</strain>
    </source>
</reference>
<dbReference type="AlphaFoldDB" id="A0A9Q3BA11"/>
<evidence type="ECO:0000313" key="2">
    <source>
        <dbReference type="EMBL" id="MBW0461226.1"/>
    </source>
</evidence>
<name>A0A9Q3BA11_9BASI</name>
<organism evidence="2 3">
    <name type="scientific">Austropuccinia psidii MF-1</name>
    <dbReference type="NCBI Taxonomy" id="1389203"/>
    <lineage>
        <taxon>Eukaryota</taxon>
        <taxon>Fungi</taxon>
        <taxon>Dikarya</taxon>
        <taxon>Basidiomycota</taxon>
        <taxon>Pucciniomycotina</taxon>
        <taxon>Pucciniomycetes</taxon>
        <taxon>Pucciniales</taxon>
        <taxon>Sphaerophragmiaceae</taxon>
        <taxon>Austropuccinia</taxon>
    </lineage>
</organism>
<feature type="region of interest" description="Disordered" evidence="1">
    <location>
        <begin position="73"/>
        <end position="118"/>
    </location>
</feature>
<protein>
    <submittedName>
        <fullName evidence="2">Uncharacterized protein</fullName>
    </submittedName>
</protein>
<gene>
    <name evidence="2" type="ORF">O181_000941</name>
</gene>
<sequence length="118" mass="12734">MRPEVPTSRINTQGVVKRIRQIADSPPDPDAEGSDKLDGEEVEVVHNSIGHQFSTLSSHPPAKRFQSHIIPSTPRTFQPTLATIPTSLPPASPSSSTARPALIPEVRPSPVVTCDQLQ</sequence>
<dbReference type="Proteomes" id="UP000765509">
    <property type="component" value="Unassembled WGS sequence"/>
</dbReference>
<evidence type="ECO:0000256" key="1">
    <source>
        <dbReference type="SAM" id="MobiDB-lite"/>
    </source>
</evidence>
<comment type="caution">
    <text evidence="2">The sequence shown here is derived from an EMBL/GenBank/DDBJ whole genome shotgun (WGS) entry which is preliminary data.</text>
</comment>
<dbReference type="EMBL" id="AVOT02000128">
    <property type="protein sequence ID" value="MBW0461226.1"/>
    <property type="molecule type" value="Genomic_DNA"/>
</dbReference>
<proteinExistence type="predicted"/>
<accession>A0A9Q3BA11</accession>
<evidence type="ECO:0000313" key="3">
    <source>
        <dbReference type="Proteomes" id="UP000765509"/>
    </source>
</evidence>